<dbReference type="EMBL" id="GBXM01050714">
    <property type="protein sequence ID" value="JAH57863.1"/>
    <property type="molecule type" value="Transcribed_RNA"/>
</dbReference>
<proteinExistence type="predicted"/>
<reference evidence="1" key="1">
    <citation type="submission" date="2014-11" db="EMBL/GenBank/DDBJ databases">
        <authorList>
            <person name="Amaro Gonzalez C."/>
        </authorList>
    </citation>
    <scope>NUCLEOTIDE SEQUENCE</scope>
</reference>
<name>A0A0E9TYS5_ANGAN</name>
<accession>A0A0E9TYS5</accession>
<reference evidence="1" key="2">
    <citation type="journal article" date="2015" name="Fish Shellfish Immunol.">
        <title>Early steps in the European eel (Anguilla anguilla)-Vibrio vulnificus interaction in the gills: Role of the RtxA13 toxin.</title>
        <authorList>
            <person name="Callol A."/>
            <person name="Pajuelo D."/>
            <person name="Ebbesson L."/>
            <person name="Teles M."/>
            <person name="MacKenzie S."/>
            <person name="Amaro C."/>
        </authorList>
    </citation>
    <scope>NUCLEOTIDE SEQUENCE</scope>
</reference>
<sequence length="48" mass="5420">MFVTSLQGSDLQSTKVCVYFFLISLFRDSQICFISRLCCSVCVTAKCK</sequence>
<evidence type="ECO:0000313" key="1">
    <source>
        <dbReference type="EMBL" id="JAH57863.1"/>
    </source>
</evidence>
<dbReference type="AlphaFoldDB" id="A0A0E9TYS5"/>
<protein>
    <submittedName>
        <fullName evidence="1">Uncharacterized protein</fullName>
    </submittedName>
</protein>
<organism evidence="1">
    <name type="scientific">Anguilla anguilla</name>
    <name type="common">European freshwater eel</name>
    <name type="synonym">Muraena anguilla</name>
    <dbReference type="NCBI Taxonomy" id="7936"/>
    <lineage>
        <taxon>Eukaryota</taxon>
        <taxon>Metazoa</taxon>
        <taxon>Chordata</taxon>
        <taxon>Craniata</taxon>
        <taxon>Vertebrata</taxon>
        <taxon>Euteleostomi</taxon>
        <taxon>Actinopterygii</taxon>
        <taxon>Neopterygii</taxon>
        <taxon>Teleostei</taxon>
        <taxon>Anguilliformes</taxon>
        <taxon>Anguillidae</taxon>
        <taxon>Anguilla</taxon>
    </lineage>
</organism>